<sequence>MLHVISIGINRFADPQIRDLACATNDARAVGALFRERIASHERRVITLLDEQATRANIMHTIGSVLARNATPNDVAVIYMATHGSPERATPNEEDHLYLVAHDTLYERIYATGIDMEHDMARWLQRLGVRLAVLFLDACFSGGAGGRTFCGPTRRENRTRFLDEPITLEELDLGEGRVIIAAAKDDQVALESRSLGHGFFTHHLLETLRRTPERSARIGLSELYETVSEAVMRATNSQQRPVFNGYTAQGALPLLGAPVDGAGADATTRTTDVRPTAQ</sequence>
<protein>
    <submittedName>
        <fullName evidence="2">Peptidase C14 caspase catalytic subunit p20</fullName>
    </submittedName>
</protein>
<accession>D0LS26</accession>
<dbReference type="Proteomes" id="UP000001880">
    <property type="component" value="Chromosome"/>
</dbReference>
<dbReference type="GO" id="GO:0004197">
    <property type="term" value="F:cysteine-type endopeptidase activity"/>
    <property type="evidence" value="ECO:0007669"/>
    <property type="project" value="InterPro"/>
</dbReference>
<gene>
    <name evidence="2" type="ordered locus">Hoch_1153</name>
</gene>
<dbReference type="KEGG" id="hoh:Hoch_1153"/>
<proteinExistence type="predicted"/>
<dbReference type="SUPFAM" id="SSF52129">
    <property type="entry name" value="Caspase-like"/>
    <property type="match status" value="1"/>
</dbReference>
<dbReference type="EMBL" id="CP001804">
    <property type="protein sequence ID" value="ACY13723.1"/>
    <property type="molecule type" value="Genomic_DNA"/>
</dbReference>
<name>D0LS26_HALO1</name>
<dbReference type="InterPro" id="IPR029030">
    <property type="entry name" value="Caspase-like_dom_sf"/>
</dbReference>
<reference evidence="2 3" key="1">
    <citation type="journal article" date="2010" name="Stand. Genomic Sci.">
        <title>Complete genome sequence of Haliangium ochraceum type strain (SMP-2).</title>
        <authorList>
            <consortium name="US DOE Joint Genome Institute (JGI-PGF)"/>
            <person name="Ivanova N."/>
            <person name="Daum C."/>
            <person name="Lang E."/>
            <person name="Abt B."/>
            <person name="Kopitz M."/>
            <person name="Saunders E."/>
            <person name="Lapidus A."/>
            <person name="Lucas S."/>
            <person name="Glavina Del Rio T."/>
            <person name="Nolan M."/>
            <person name="Tice H."/>
            <person name="Copeland A."/>
            <person name="Cheng J.F."/>
            <person name="Chen F."/>
            <person name="Bruce D."/>
            <person name="Goodwin L."/>
            <person name="Pitluck S."/>
            <person name="Mavromatis K."/>
            <person name="Pati A."/>
            <person name="Mikhailova N."/>
            <person name="Chen A."/>
            <person name="Palaniappan K."/>
            <person name="Land M."/>
            <person name="Hauser L."/>
            <person name="Chang Y.J."/>
            <person name="Jeffries C.D."/>
            <person name="Detter J.C."/>
            <person name="Brettin T."/>
            <person name="Rohde M."/>
            <person name="Goker M."/>
            <person name="Bristow J."/>
            <person name="Markowitz V."/>
            <person name="Eisen J.A."/>
            <person name="Hugenholtz P."/>
            <person name="Kyrpides N.C."/>
            <person name="Klenk H.P."/>
        </authorList>
    </citation>
    <scope>NUCLEOTIDE SEQUENCE [LARGE SCALE GENOMIC DNA]</scope>
    <source>
        <strain evidence="3">DSM 14365 / CIP 107738 / JCM 11303 / AJ 13395 / SMP-2</strain>
    </source>
</reference>
<evidence type="ECO:0000259" key="1">
    <source>
        <dbReference type="Pfam" id="PF00656"/>
    </source>
</evidence>
<dbReference type="HOGENOM" id="CLU_1000278_0_0_7"/>
<evidence type="ECO:0000313" key="2">
    <source>
        <dbReference type="EMBL" id="ACY13723.1"/>
    </source>
</evidence>
<dbReference type="eggNOG" id="COG4249">
    <property type="taxonomic scope" value="Bacteria"/>
</dbReference>
<keyword evidence="3" id="KW-1185">Reference proteome</keyword>
<dbReference type="OrthoDB" id="9759662at2"/>
<dbReference type="Pfam" id="PF00656">
    <property type="entry name" value="Peptidase_C14"/>
    <property type="match status" value="1"/>
</dbReference>
<dbReference type="Gene3D" id="3.40.50.1460">
    <property type="match status" value="1"/>
</dbReference>
<dbReference type="GO" id="GO:0006508">
    <property type="term" value="P:proteolysis"/>
    <property type="evidence" value="ECO:0007669"/>
    <property type="project" value="InterPro"/>
</dbReference>
<organism evidence="2 3">
    <name type="scientific">Haliangium ochraceum (strain DSM 14365 / JCM 11303 / SMP-2)</name>
    <dbReference type="NCBI Taxonomy" id="502025"/>
    <lineage>
        <taxon>Bacteria</taxon>
        <taxon>Pseudomonadati</taxon>
        <taxon>Myxococcota</taxon>
        <taxon>Polyangia</taxon>
        <taxon>Haliangiales</taxon>
        <taxon>Kofleriaceae</taxon>
        <taxon>Haliangium</taxon>
    </lineage>
</organism>
<feature type="domain" description="Peptidase C14 caspase" evidence="1">
    <location>
        <begin position="7"/>
        <end position="244"/>
    </location>
</feature>
<dbReference type="InterPro" id="IPR011600">
    <property type="entry name" value="Pept_C14_caspase"/>
</dbReference>
<dbReference type="AlphaFoldDB" id="D0LS26"/>
<evidence type="ECO:0000313" key="3">
    <source>
        <dbReference type="Proteomes" id="UP000001880"/>
    </source>
</evidence>
<dbReference type="RefSeq" id="WP_012826334.1">
    <property type="nucleotide sequence ID" value="NC_013440.1"/>
</dbReference>
<dbReference type="STRING" id="502025.Hoch_1153"/>